<dbReference type="SUPFAM" id="SSF69572">
    <property type="entry name" value="Activating enzymes of the ubiquitin-like proteins"/>
    <property type="match status" value="1"/>
</dbReference>
<dbReference type="RefSeq" id="WP_078665461.1">
    <property type="nucleotide sequence ID" value="NZ_FUXM01000013.1"/>
</dbReference>
<dbReference type="InterPro" id="IPR045886">
    <property type="entry name" value="ThiF/MoeB/HesA"/>
</dbReference>
<name>A0A1T4PRV2_9FIRM</name>
<accession>A0A1T4PRV2</accession>
<dbReference type="InterPro" id="IPR000594">
    <property type="entry name" value="ThiF_NAD_FAD-bd"/>
</dbReference>
<dbReference type="CDD" id="cd00755">
    <property type="entry name" value="YgdL_like"/>
    <property type="match status" value="1"/>
</dbReference>
<dbReference type="PANTHER" id="PTHR43267">
    <property type="entry name" value="TRNA THREONYLCARBAMOYLADENOSINE DEHYDRATASE"/>
    <property type="match status" value="1"/>
</dbReference>
<dbReference type="PANTHER" id="PTHR43267:SF1">
    <property type="entry name" value="TRNA THREONYLCARBAMOYLADENOSINE DEHYDRATASE"/>
    <property type="match status" value="1"/>
</dbReference>
<feature type="domain" description="THIF-type NAD/FAD binding fold" evidence="1">
    <location>
        <begin position="11"/>
        <end position="259"/>
    </location>
</feature>
<dbReference type="FunFam" id="3.40.50.720:FF:000141">
    <property type="entry name" value="tRNA threonylcarbamoyladenosine dehydratase"/>
    <property type="match status" value="1"/>
</dbReference>
<evidence type="ECO:0000259" key="1">
    <source>
        <dbReference type="Pfam" id="PF00899"/>
    </source>
</evidence>
<dbReference type="GO" id="GO:0061504">
    <property type="term" value="P:cyclic threonylcarbamoyladenosine biosynthetic process"/>
    <property type="evidence" value="ECO:0007669"/>
    <property type="project" value="TreeGrafter"/>
</dbReference>
<organism evidence="2 3">
    <name type="scientific">Carboxydocella sporoproducens DSM 16521</name>
    <dbReference type="NCBI Taxonomy" id="1121270"/>
    <lineage>
        <taxon>Bacteria</taxon>
        <taxon>Bacillati</taxon>
        <taxon>Bacillota</taxon>
        <taxon>Clostridia</taxon>
        <taxon>Eubacteriales</taxon>
        <taxon>Clostridiales Family XVI. Incertae Sedis</taxon>
        <taxon>Carboxydocella</taxon>
    </lineage>
</organism>
<sequence length="269" mass="29361">MLHRFSRTELLLGSEGLERLRQARVAVFGIGGVGSYACEALARAGVGSLVLVDYDDVCLTNINRQIHALSNTVGRPKVELMAERIKLINPGAEVESIKEFYAPEHRERLLRPDYDYVVDAIDNVTGKLDLIKGCLALNIPIISAMGAGNKLDPTAFRVADISETAVDPLARVLRRELRKAGIYRGVKVVYSEEPPIPPRVGLADCKTNCVCTSEQGRGSCTLRRQIPGSVSFVPPVVGMIMAGEVVKDLCGLVDKRTKGAYNKKQDTRV</sequence>
<dbReference type="Pfam" id="PF00899">
    <property type="entry name" value="ThiF"/>
    <property type="match status" value="1"/>
</dbReference>
<dbReference type="Gene3D" id="3.40.50.720">
    <property type="entry name" value="NAD(P)-binding Rossmann-like Domain"/>
    <property type="match status" value="1"/>
</dbReference>
<dbReference type="GO" id="GO:0008641">
    <property type="term" value="F:ubiquitin-like modifier activating enzyme activity"/>
    <property type="evidence" value="ECO:0007669"/>
    <property type="project" value="InterPro"/>
</dbReference>
<proteinExistence type="predicted"/>
<keyword evidence="3" id="KW-1185">Reference proteome</keyword>
<dbReference type="EMBL" id="FUXM01000013">
    <property type="protein sequence ID" value="SJZ94364.1"/>
    <property type="molecule type" value="Genomic_DNA"/>
</dbReference>
<dbReference type="InterPro" id="IPR035985">
    <property type="entry name" value="Ubiquitin-activating_enz"/>
</dbReference>
<reference evidence="3" key="1">
    <citation type="submission" date="2017-02" db="EMBL/GenBank/DDBJ databases">
        <authorList>
            <person name="Varghese N."/>
            <person name="Submissions S."/>
        </authorList>
    </citation>
    <scope>NUCLEOTIDE SEQUENCE [LARGE SCALE GENOMIC DNA]</scope>
    <source>
        <strain evidence="3">DSM 16521</strain>
    </source>
</reference>
<evidence type="ECO:0000313" key="2">
    <source>
        <dbReference type="EMBL" id="SJZ94364.1"/>
    </source>
</evidence>
<gene>
    <name evidence="2" type="ORF">SAMN02745885_01390</name>
</gene>
<dbReference type="GO" id="GO:0061503">
    <property type="term" value="F:tRNA threonylcarbamoyladenosine dehydratase"/>
    <property type="evidence" value="ECO:0007669"/>
    <property type="project" value="TreeGrafter"/>
</dbReference>
<dbReference type="Proteomes" id="UP000189933">
    <property type="component" value="Unassembled WGS sequence"/>
</dbReference>
<protein>
    <submittedName>
        <fullName evidence="2">tRNA A37 threonylcarbamoyladenosine dehydratase</fullName>
    </submittedName>
</protein>
<evidence type="ECO:0000313" key="3">
    <source>
        <dbReference type="Proteomes" id="UP000189933"/>
    </source>
</evidence>
<dbReference type="OrthoDB" id="9804150at2"/>
<dbReference type="AlphaFoldDB" id="A0A1T4PRV2"/>